<dbReference type="AlphaFoldDB" id="A0A8H7VSL9"/>
<sequence length="314" mass="36730">MIFEDCYEEGLINKSHMQAVRPQKSAHQTQTEKFQEVLGPNYDRYTQKIKLDTILRENYKTRFKDRVIKLNQFLREVIIKVQLFLTMKISVTNKDNLSLSLFTAFSEFSEMYPSIVCPVKKRKITGYSDYLTYACVTLATTYLNSMAETFVYLEYNLNIFSSEKETEVTVEQKEKPELFSFTPNPSLKWRNISISNNLDDLKIANGNGKYLLACFAHTDGHNISLQFSRTRQDKYSKASILALKDFDRTDIEENFLPCTIDPGRKYIFTASIGHSSNEHQVRRCSDLERRCYTGSRQRQNYVDKLKITKNIKRH</sequence>
<evidence type="ECO:0000313" key="1">
    <source>
        <dbReference type="EMBL" id="KAG2233136.1"/>
    </source>
</evidence>
<accession>A0A8H7VSL9</accession>
<comment type="caution">
    <text evidence="1">The sequence shown here is derived from an EMBL/GenBank/DDBJ whole genome shotgun (WGS) entry which is preliminary data.</text>
</comment>
<reference evidence="1" key="1">
    <citation type="submission" date="2021-01" db="EMBL/GenBank/DDBJ databases">
        <title>Metabolic potential, ecology and presence of endohyphal bacteria is reflected in genomic diversity of Mucoromycotina.</title>
        <authorList>
            <person name="Muszewska A."/>
            <person name="Okrasinska A."/>
            <person name="Steczkiewicz K."/>
            <person name="Drgas O."/>
            <person name="Orlowska M."/>
            <person name="Perlinska-Lenart U."/>
            <person name="Aleksandrzak-Piekarczyk T."/>
            <person name="Szatraj K."/>
            <person name="Zielenkiewicz U."/>
            <person name="Pilsyk S."/>
            <person name="Malc E."/>
            <person name="Mieczkowski P."/>
            <person name="Kruszewska J.S."/>
            <person name="Biernat P."/>
            <person name="Pawlowska J."/>
        </authorList>
    </citation>
    <scope>NUCLEOTIDE SEQUENCE</scope>
    <source>
        <strain evidence="1">WA0000018081</strain>
    </source>
</reference>
<protein>
    <submittedName>
        <fullName evidence="1">Uncharacterized protein</fullName>
    </submittedName>
</protein>
<dbReference type="Proteomes" id="UP000613177">
    <property type="component" value="Unassembled WGS sequence"/>
</dbReference>
<evidence type="ECO:0000313" key="2">
    <source>
        <dbReference type="Proteomes" id="UP000613177"/>
    </source>
</evidence>
<gene>
    <name evidence="1" type="ORF">INT48_001629</name>
</gene>
<dbReference type="EMBL" id="JAEPRE010000088">
    <property type="protein sequence ID" value="KAG2233136.1"/>
    <property type="molecule type" value="Genomic_DNA"/>
</dbReference>
<proteinExistence type="predicted"/>
<name>A0A8H7VSL9_9FUNG</name>
<organism evidence="1 2">
    <name type="scientific">Thamnidium elegans</name>
    <dbReference type="NCBI Taxonomy" id="101142"/>
    <lineage>
        <taxon>Eukaryota</taxon>
        <taxon>Fungi</taxon>
        <taxon>Fungi incertae sedis</taxon>
        <taxon>Mucoromycota</taxon>
        <taxon>Mucoromycotina</taxon>
        <taxon>Mucoromycetes</taxon>
        <taxon>Mucorales</taxon>
        <taxon>Mucorineae</taxon>
        <taxon>Mucoraceae</taxon>
        <taxon>Thamnidium</taxon>
    </lineage>
</organism>
<keyword evidence="2" id="KW-1185">Reference proteome</keyword>